<evidence type="ECO:0000313" key="1">
    <source>
        <dbReference type="EMBL" id="MCB2376129.1"/>
    </source>
</evidence>
<organism evidence="1 2">
    <name type="scientific">Hymenobacter nitidus</name>
    <dbReference type="NCBI Taxonomy" id="2880929"/>
    <lineage>
        <taxon>Bacteria</taxon>
        <taxon>Pseudomonadati</taxon>
        <taxon>Bacteroidota</taxon>
        <taxon>Cytophagia</taxon>
        <taxon>Cytophagales</taxon>
        <taxon>Hymenobacteraceae</taxon>
        <taxon>Hymenobacter</taxon>
    </lineage>
</organism>
<evidence type="ECO:0000313" key="2">
    <source>
        <dbReference type="Proteomes" id="UP001165297"/>
    </source>
</evidence>
<dbReference type="PROSITE" id="PS51257">
    <property type="entry name" value="PROKAR_LIPOPROTEIN"/>
    <property type="match status" value="1"/>
</dbReference>
<proteinExistence type="predicted"/>
<dbReference type="Proteomes" id="UP001165297">
    <property type="component" value="Unassembled WGS sequence"/>
</dbReference>
<dbReference type="RefSeq" id="WP_226181810.1">
    <property type="nucleotide sequence ID" value="NZ_JAJADQ010000001.1"/>
</dbReference>
<reference evidence="1" key="1">
    <citation type="submission" date="2021-10" db="EMBL/GenBank/DDBJ databases">
        <authorList>
            <person name="Dean J.D."/>
            <person name="Kim M.K."/>
            <person name="Newey C.N."/>
            <person name="Stoker T.S."/>
            <person name="Thompson D.W."/>
            <person name="Grose J.H."/>
        </authorList>
    </citation>
    <scope>NUCLEOTIDE SEQUENCE</scope>
    <source>
        <strain evidence="1">BT635</strain>
    </source>
</reference>
<name>A0ABS8A9Q4_9BACT</name>
<accession>A0ABS8A9Q4</accession>
<keyword evidence="2" id="KW-1185">Reference proteome</keyword>
<protein>
    <submittedName>
        <fullName evidence="1">Uncharacterized protein</fullName>
    </submittedName>
</protein>
<sequence>MMKKSLLLLTLGLPLAMGCQKDKEAEPSTIDFGAGEGISYRNAMNYPMAYTDPTDWTSDKQWSSREKALFSFPVAVNLDQAPTGVTTNMSFYPNPVEPGGIGMFRPNSTTEGTLRLIWVDKNYKVVSTHEQALVKNMEMRFQFPETTFPREQKYRLYYVLYKADGTLIYKGHGDVHIHQQ</sequence>
<dbReference type="EMBL" id="JAJADQ010000001">
    <property type="protein sequence ID" value="MCB2376129.1"/>
    <property type="molecule type" value="Genomic_DNA"/>
</dbReference>
<gene>
    <name evidence="1" type="ORF">LGH70_00935</name>
</gene>
<comment type="caution">
    <text evidence="1">The sequence shown here is derived from an EMBL/GenBank/DDBJ whole genome shotgun (WGS) entry which is preliminary data.</text>
</comment>